<dbReference type="CDD" id="cd06170">
    <property type="entry name" value="LuxR_C_like"/>
    <property type="match status" value="1"/>
</dbReference>
<dbReference type="PANTHER" id="PTHR44688:SF16">
    <property type="entry name" value="DNA-BINDING TRANSCRIPTIONAL ACTIVATOR DEVR_DOSR"/>
    <property type="match status" value="1"/>
</dbReference>
<organism evidence="6 7">
    <name type="scientific">Actinacidiphila rubida</name>
    <dbReference type="NCBI Taxonomy" id="310780"/>
    <lineage>
        <taxon>Bacteria</taxon>
        <taxon>Bacillati</taxon>
        <taxon>Actinomycetota</taxon>
        <taxon>Actinomycetes</taxon>
        <taxon>Kitasatosporales</taxon>
        <taxon>Streptomycetaceae</taxon>
        <taxon>Actinacidiphila</taxon>
    </lineage>
</organism>
<dbReference type="SUPFAM" id="SSF55781">
    <property type="entry name" value="GAF domain-like"/>
    <property type="match status" value="1"/>
</dbReference>
<dbReference type="InterPro" id="IPR016032">
    <property type="entry name" value="Sig_transdc_resp-reg_C-effctor"/>
</dbReference>
<evidence type="ECO:0000259" key="5">
    <source>
        <dbReference type="PROSITE" id="PS50043"/>
    </source>
</evidence>
<dbReference type="InterPro" id="IPR003018">
    <property type="entry name" value="GAF"/>
</dbReference>
<keyword evidence="2 6" id="KW-0238">DNA-binding</keyword>
<feature type="domain" description="HTH luxR-type" evidence="5">
    <location>
        <begin position="326"/>
        <end position="393"/>
    </location>
</feature>
<evidence type="ECO:0000256" key="2">
    <source>
        <dbReference type="ARBA" id="ARBA00023125"/>
    </source>
</evidence>
<dbReference type="Gene3D" id="3.30.450.40">
    <property type="match status" value="1"/>
</dbReference>
<dbReference type="InterPro" id="IPR000014">
    <property type="entry name" value="PAS"/>
</dbReference>
<dbReference type="STRING" id="310780.SAMN05216267_102031"/>
<keyword evidence="7" id="KW-1185">Reference proteome</keyword>
<dbReference type="AlphaFoldDB" id="A0A1H8MVY2"/>
<feature type="region of interest" description="Disordered" evidence="4">
    <location>
        <begin position="1"/>
        <end position="62"/>
    </location>
</feature>
<gene>
    <name evidence="6" type="ORF">SAMN05216267_102031</name>
</gene>
<dbReference type="GO" id="GO:0006355">
    <property type="term" value="P:regulation of DNA-templated transcription"/>
    <property type="evidence" value="ECO:0007669"/>
    <property type="project" value="InterPro"/>
</dbReference>
<evidence type="ECO:0000256" key="1">
    <source>
        <dbReference type="ARBA" id="ARBA00023015"/>
    </source>
</evidence>
<dbReference type="PANTHER" id="PTHR44688">
    <property type="entry name" value="DNA-BINDING TRANSCRIPTIONAL ACTIVATOR DEVR_DOSR"/>
    <property type="match status" value="1"/>
</dbReference>
<name>A0A1H8MVY2_9ACTN</name>
<dbReference type="Pfam" id="PF00196">
    <property type="entry name" value="GerE"/>
    <property type="match status" value="1"/>
</dbReference>
<dbReference type="Pfam" id="PF01590">
    <property type="entry name" value="GAF"/>
    <property type="match status" value="1"/>
</dbReference>
<feature type="compositionally biased region" description="Pro residues" evidence="4">
    <location>
        <begin position="19"/>
        <end position="28"/>
    </location>
</feature>
<keyword evidence="3" id="KW-0804">Transcription</keyword>
<dbReference type="InterPro" id="IPR036388">
    <property type="entry name" value="WH-like_DNA-bd_sf"/>
</dbReference>
<dbReference type="RefSeq" id="WP_143080549.1">
    <property type="nucleotide sequence ID" value="NZ_FODD01000020.1"/>
</dbReference>
<dbReference type="PRINTS" id="PR00038">
    <property type="entry name" value="HTHLUXR"/>
</dbReference>
<protein>
    <submittedName>
        <fullName evidence="6">DNA-binding transcriptional regulator, CsgD family</fullName>
    </submittedName>
</protein>
<dbReference type="InterPro" id="IPR000792">
    <property type="entry name" value="Tscrpt_reg_LuxR_C"/>
</dbReference>
<dbReference type="Gene3D" id="1.10.10.10">
    <property type="entry name" value="Winged helix-like DNA-binding domain superfamily/Winged helix DNA-binding domain"/>
    <property type="match status" value="1"/>
</dbReference>
<proteinExistence type="predicted"/>
<feature type="compositionally biased region" description="Low complexity" evidence="4">
    <location>
        <begin position="7"/>
        <end position="18"/>
    </location>
</feature>
<dbReference type="OrthoDB" id="9815744at2"/>
<reference evidence="6 7" key="1">
    <citation type="submission" date="2016-10" db="EMBL/GenBank/DDBJ databases">
        <authorList>
            <person name="de Groot N.N."/>
        </authorList>
    </citation>
    <scope>NUCLEOTIDE SEQUENCE [LARGE SCALE GENOMIC DNA]</scope>
    <source>
        <strain evidence="6 7">CGMCC 4.2026</strain>
    </source>
</reference>
<evidence type="ECO:0000256" key="4">
    <source>
        <dbReference type="SAM" id="MobiDB-lite"/>
    </source>
</evidence>
<dbReference type="GO" id="GO:0003677">
    <property type="term" value="F:DNA binding"/>
    <property type="evidence" value="ECO:0007669"/>
    <property type="project" value="UniProtKB-KW"/>
</dbReference>
<accession>A0A1H8MVY2</accession>
<dbReference type="CDD" id="cd00130">
    <property type="entry name" value="PAS"/>
    <property type="match status" value="1"/>
</dbReference>
<dbReference type="PROSITE" id="PS50043">
    <property type="entry name" value="HTH_LUXR_2"/>
    <property type="match status" value="1"/>
</dbReference>
<dbReference type="Proteomes" id="UP000181951">
    <property type="component" value="Unassembled WGS sequence"/>
</dbReference>
<dbReference type="EMBL" id="FODD01000020">
    <property type="protein sequence ID" value="SEO21517.1"/>
    <property type="molecule type" value="Genomic_DNA"/>
</dbReference>
<evidence type="ECO:0000313" key="6">
    <source>
        <dbReference type="EMBL" id="SEO21517.1"/>
    </source>
</evidence>
<keyword evidence="1" id="KW-0805">Transcription regulation</keyword>
<evidence type="ECO:0000313" key="7">
    <source>
        <dbReference type="Proteomes" id="UP000181951"/>
    </source>
</evidence>
<dbReference type="SMART" id="SM00421">
    <property type="entry name" value="HTH_LUXR"/>
    <property type="match status" value="1"/>
</dbReference>
<dbReference type="InterPro" id="IPR029016">
    <property type="entry name" value="GAF-like_dom_sf"/>
</dbReference>
<feature type="compositionally biased region" description="Basic and acidic residues" evidence="4">
    <location>
        <begin position="40"/>
        <end position="52"/>
    </location>
</feature>
<evidence type="ECO:0000256" key="3">
    <source>
        <dbReference type="ARBA" id="ARBA00023163"/>
    </source>
</evidence>
<sequence length="414" mass="43485">MSGNGQPAGKRPPASRPAAPVPPSPASPATPSAQSPGTPRPDRARQPRDARGSRAPGRPQEPLDALAAASADLLRQVPADVWCGVMLDPATLLDTGGLHEHGFPAELMPRLFEIEHGTQEGTEHIRALAARPGTTSLLSQSAGGAPAHTGGTYYRDILAPAGLSDELRVTLKADGRTWGLLVLCRGPRSRPFTAEDVRRAAAVSGPAATALRRALLLSGVDSAGAPGAPGLVVTDRDGQVSSVSPTAAYWLGQLAEDHRAGQRTSSYTLSAILQQAGHAADGATVSARVRARSGRWITLSAWRQGPPGEEVTYAALTPSQPSELAALVLDAYGLTQRERDVTQQVLLGRAGAEIAAALHISEYTVQDHLRKVFDKIGVRSRRELTGTLFLRHYLPALPHPPLSTDGRLVDAAGH</sequence>
<dbReference type="SUPFAM" id="SSF46894">
    <property type="entry name" value="C-terminal effector domain of the bipartite response regulators"/>
    <property type="match status" value="1"/>
</dbReference>